<organism evidence="5">
    <name type="scientific">Sulfurihydrogenibium azorense</name>
    <dbReference type="NCBI Taxonomy" id="309806"/>
    <lineage>
        <taxon>Bacteria</taxon>
        <taxon>Pseudomonadati</taxon>
        <taxon>Aquificota</taxon>
        <taxon>Aquificia</taxon>
        <taxon>Aquificales</taxon>
        <taxon>Hydrogenothermaceae</taxon>
        <taxon>Sulfurihydrogenibium</taxon>
    </lineage>
</organism>
<dbReference type="GO" id="GO:0046872">
    <property type="term" value="F:metal ion binding"/>
    <property type="evidence" value="ECO:0007669"/>
    <property type="project" value="UniProtKB-KW"/>
</dbReference>
<dbReference type="GO" id="GO:0009055">
    <property type="term" value="F:electron transfer activity"/>
    <property type="evidence" value="ECO:0007669"/>
    <property type="project" value="InterPro"/>
</dbReference>
<feature type="non-terminal residue" evidence="5">
    <location>
        <position position="1"/>
    </location>
</feature>
<dbReference type="EMBL" id="DSFC01000148">
    <property type="protein sequence ID" value="HEV09266.1"/>
    <property type="molecule type" value="Genomic_DNA"/>
</dbReference>
<dbReference type="Pfam" id="PF00034">
    <property type="entry name" value="Cytochrom_C"/>
    <property type="match status" value="1"/>
</dbReference>
<evidence type="ECO:0000313" key="5">
    <source>
        <dbReference type="EMBL" id="HEV09266.1"/>
    </source>
</evidence>
<dbReference type="Gene3D" id="1.10.760.10">
    <property type="entry name" value="Cytochrome c-like domain"/>
    <property type="match status" value="1"/>
</dbReference>
<keyword evidence="3" id="KW-0408">Iron</keyword>
<dbReference type="AlphaFoldDB" id="A0A831YCD9"/>
<dbReference type="InterPro" id="IPR009056">
    <property type="entry name" value="Cyt_c-like_dom"/>
</dbReference>
<keyword evidence="2" id="KW-0479">Metal-binding</keyword>
<name>A0A831YCD9_9AQUI</name>
<comment type="caution">
    <text evidence="5">The sequence shown here is derived from an EMBL/GenBank/DDBJ whole genome shotgun (WGS) entry which is preliminary data.</text>
</comment>
<proteinExistence type="predicted"/>
<keyword evidence="1" id="KW-0349">Heme</keyword>
<accession>A0A831YCD9</accession>
<dbReference type="SUPFAM" id="SSF46626">
    <property type="entry name" value="Cytochrome c"/>
    <property type="match status" value="1"/>
</dbReference>
<gene>
    <name evidence="5" type="ORF">ENO34_02570</name>
</gene>
<evidence type="ECO:0000256" key="1">
    <source>
        <dbReference type="ARBA" id="ARBA00022617"/>
    </source>
</evidence>
<dbReference type="Proteomes" id="UP000885621">
    <property type="component" value="Unassembled WGS sequence"/>
</dbReference>
<feature type="domain" description="Cytochrome c" evidence="4">
    <location>
        <begin position="5"/>
        <end position="39"/>
    </location>
</feature>
<evidence type="ECO:0000256" key="3">
    <source>
        <dbReference type="ARBA" id="ARBA00023004"/>
    </source>
</evidence>
<dbReference type="InterPro" id="IPR036909">
    <property type="entry name" value="Cyt_c-like_dom_sf"/>
</dbReference>
<protein>
    <submittedName>
        <fullName evidence="5">C-type cytochrome</fullName>
    </submittedName>
</protein>
<reference evidence="5" key="1">
    <citation type="journal article" date="2020" name="mSystems">
        <title>Genome- and Community-Level Interaction Insights into Carbon Utilization and Element Cycling Functions of Hydrothermarchaeota in Hydrothermal Sediment.</title>
        <authorList>
            <person name="Zhou Z."/>
            <person name="Liu Y."/>
            <person name="Xu W."/>
            <person name="Pan J."/>
            <person name="Luo Z.H."/>
            <person name="Li M."/>
        </authorList>
    </citation>
    <scope>NUCLEOTIDE SEQUENCE [LARGE SCALE GENOMIC DNA]</scope>
    <source>
        <strain evidence="5">SpSt-1257</strain>
    </source>
</reference>
<evidence type="ECO:0000256" key="2">
    <source>
        <dbReference type="ARBA" id="ARBA00022723"/>
    </source>
</evidence>
<evidence type="ECO:0000259" key="4">
    <source>
        <dbReference type="Pfam" id="PF00034"/>
    </source>
</evidence>
<sequence length="39" mass="4610">MYTWYIKDDKGNITSKMPPYAQLSEQDLKDIVAYLKTLK</sequence>
<dbReference type="GO" id="GO:0020037">
    <property type="term" value="F:heme binding"/>
    <property type="evidence" value="ECO:0007669"/>
    <property type="project" value="InterPro"/>
</dbReference>